<dbReference type="InterPro" id="IPR000120">
    <property type="entry name" value="Amidase"/>
</dbReference>
<feature type="domain" description="Amidase" evidence="2">
    <location>
        <begin position="165"/>
        <end position="526"/>
    </location>
</feature>
<organism evidence="3">
    <name type="scientific">Anthurium amnicola</name>
    <dbReference type="NCBI Taxonomy" id="1678845"/>
    <lineage>
        <taxon>Eukaryota</taxon>
        <taxon>Viridiplantae</taxon>
        <taxon>Streptophyta</taxon>
        <taxon>Embryophyta</taxon>
        <taxon>Tracheophyta</taxon>
        <taxon>Spermatophyta</taxon>
        <taxon>Magnoliopsida</taxon>
        <taxon>Liliopsida</taxon>
        <taxon>Araceae</taxon>
        <taxon>Pothoideae</taxon>
        <taxon>Potheae</taxon>
        <taxon>Anthurium</taxon>
    </lineage>
</organism>
<dbReference type="EMBL" id="GDJX01001438">
    <property type="protein sequence ID" value="JAT66498.1"/>
    <property type="molecule type" value="Transcribed_RNA"/>
</dbReference>
<keyword evidence="1" id="KW-1133">Transmembrane helix</keyword>
<keyword evidence="3" id="KW-0378">Hydrolase</keyword>
<accession>A0A1D1ZHW7</accession>
<proteinExistence type="predicted"/>
<dbReference type="AlphaFoldDB" id="A0A1D1ZHW7"/>
<dbReference type="GO" id="GO:0016787">
    <property type="term" value="F:hydrolase activity"/>
    <property type="evidence" value="ECO:0007669"/>
    <property type="project" value="UniProtKB-KW"/>
</dbReference>
<evidence type="ECO:0000259" key="2">
    <source>
        <dbReference type="Pfam" id="PF01425"/>
    </source>
</evidence>
<keyword evidence="1" id="KW-0472">Membrane</keyword>
<dbReference type="Gene3D" id="3.90.1300.10">
    <property type="entry name" value="Amidase signature (AS) domain"/>
    <property type="match status" value="1"/>
</dbReference>
<name>A0A1D1ZHW7_9ARAE</name>
<dbReference type="PANTHER" id="PTHR11895">
    <property type="entry name" value="TRANSAMIDASE"/>
    <property type="match status" value="1"/>
</dbReference>
<reference evidence="3" key="1">
    <citation type="submission" date="2015-07" db="EMBL/GenBank/DDBJ databases">
        <title>Transcriptome Assembly of Anthurium amnicola.</title>
        <authorList>
            <person name="Suzuki J."/>
        </authorList>
    </citation>
    <scope>NUCLEOTIDE SEQUENCE</scope>
</reference>
<dbReference type="PANTHER" id="PTHR11895:SF67">
    <property type="entry name" value="AMIDASE DOMAIN-CONTAINING PROTEIN"/>
    <property type="match status" value="1"/>
</dbReference>
<sequence length="573" mass="63232">MGLFKTQGKVYKPAAEVDLGPGSDEIYIRANVKAPRMAGLLVKIFVWILETRIFGPLVLYILKRDNLIHKLVSYAEFKESPLFTPAHAWEDPKEQEVTFVKPDLTPAERVREAIDCLPISSETTAGSEDSDFYRWTIMDYSRAYRSGETTPLLVVKRLLAAIQESSDSQLKMAFFIHYSPEDILRQATESTLRYERGNPVSVLDGVLIAVKDEIDCTPYPTTGGTKWLHKLRHCIEDAYCVKQLRSCGAILVGKTNMHELGAGTSGINPHYGVARNPCDPNKVPGGSSSGSAAVVCAGLCPVTLGVDGGGSVRMPAALCGILGFKPTFGRISHAGVLPLNWTVGNLGILAGTVEDTLIVYAAISGHPLSDQPASLRPELNFPLLTSTDSISNIRLAKYGKWFNDSNEVVRSCCEQALDQICGHYGWKIVDVTVPEIEEMRLAHYLTIGSECTTSLAPYLDKLDFGEVGWDARIALRVYGSFSSREYLNAQRLRNRQMYFHKEIFKMADVIVTPTTGVTAYPIKNDSLETGELDYINGGRPSPTQCSTFHKNKPALMKKTCISMKLGWNFITEI</sequence>
<dbReference type="SUPFAM" id="SSF75304">
    <property type="entry name" value="Amidase signature (AS) enzymes"/>
    <property type="match status" value="1"/>
</dbReference>
<feature type="transmembrane region" description="Helical" evidence="1">
    <location>
        <begin position="44"/>
        <end position="62"/>
    </location>
</feature>
<evidence type="ECO:0000313" key="3">
    <source>
        <dbReference type="EMBL" id="JAT66498.1"/>
    </source>
</evidence>
<protein>
    <submittedName>
        <fullName evidence="3">Fatty acid amide hydrolase</fullName>
    </submittedName>
</protein>
<dbReference type="InterPro" id="IPR036928">
    <property type="entry name" value="AS_sf"/>
</dbReference>
<evidence type="ECO:0000256" key="1">
    <source>
        <dbReference type="SAM" id="Phobius"/>
    </source>
</evidence>
<dbReference type="InterPro" id="IPR023631">
    <property type="entry name" value="Amidase_dom"/>
</dbReference>
<dbReference type="Pfam" id="PF01425">
    <property type="entry name" value="Amidase"/>
    <property type="match status" value="1"/>
</dbReference>
<gene>
    <name evidence="3" type="primary">FAAH_6</name>
    <name evidence="3" type="ORF">g.86435</name>
</gene>
<keyword evidence="1" id="KW-0812">Transmembrane</keyword>